<dbReference type="EMBL" id="CABVQG010000010">
    <property type="protein sequence ID" value="VWC70685.1"/>
    <property type="molecule type" value="Genomic_DNA"/>
</dbReference>
<evidence type="ECO:0000313" key="2">
    <source>
        <dbReference type="EMBL" id="VWC70685.1"/>
    </source>
</evidence>
<name>A0ABY6XRY4_9BURK</name>
<accession>A0ABY6XRY4</accession>
<feature type="transmembrane region" description="Helical" evidence="1">
    <location>
        <begin position="52"/>
        <end position="70"/>
    </location>
</feature>
<keyword evidence="1" id="KW-1133">Transmembrane helix</keyword>
<proteinExistence type="predicted"/>
<reference evidence="2 3" key="1">
    <citation type="submission" date="2019-09" db="EMBL/GenBank/DDBJ databases">
        <authorList>
            <person name="Depoorter E."/>
        </authorList>
    </citation>
    <scope>NUCLEOTIDE SEQUENCE [LARGE SCALE GENOMIC DNA]</scope>
    <source>
        <strain evidence="2 3">R-17378</strain>
    </source>
</reference>
<keyword evidence="1" id="KW-0812">Transmembrane</keyword>
<dbReference type="Gene3D" id="1.20.1250.20">
    <property type="entry name" value="MFS general substrate transporter like domains"/>
    <property type="match status" value="1"/>
</dbReference>
<sequence>MPIYWTFPGQILSGTAAAAGIALINSVGNLSSFTGSMITGMAKEMTGNISNGTYALGVCLLVSCVLIALIPHDVL</sequence>
<organism evidence="2 3">
    <name type="scientific">Burkholderia aenigmatica</name>
    <dbReference type="NCBI Taxonomy" id="2015348"/>
    <lineage>
        <taxon>Bacteria</taxon>
        <taxon>Pseudomonadati</taxon>
        <taxon>Pseudomonadota</taxon>
        <taxon>Betaproteobacteria</taxon>
        <taxon>Burkholderiales</taxon>
        <taxon>Burkholderiaceae</taxon>
        <taxon>Burkholderia</taxon>
        <taxon>Burkholderia cepacia complex</taxon>
    </lineage>
</organism>
<protein>
    <submittedName>
        <fullName evidence="2">MFS transporter</fullName>
    </submittedName>
</protein>
<gene>
    <name evidence="2" type="ORF">BLA17378_03218</name>
</gene>
<keyword evidence="3" id="KW-1185">Reference proteome</keyword>
<comment type="caution">
    <text evidence="2">The sequence shown here is derived from an EMBL/GenBank/DDBJ whole genome shotgun (WGS) entry which is preliminary data.</text>
</comment>
<feature type="transmembrane region" description="Helical" evidence="1">
    <location>
        <begin position="12"/>
        <end position="31"/>
    </location>
</feature>
<keyword evidence="1" id="KW-0472">Membrane</keyword>
<evidence type="ECO:0000256" key="1">
    <source>
        <dbReference type="SAM" id="Phobius"/>
    </source>
</evidence>
<dbReference type="InterPro" id="IPR036259">
    <property type="entry name" value="MFS_trans_sf"/>
</dbReference>
<dbReference type="Proteomes" id="UP000494120">
    <property type="component" value="Unassembled WGS sequence"/>
</dbReference>
<dbReference type="SUPFAM" id="SSF103473">
    <property type="entry name" value="MFS general substrate transporter"/>
    <property type="match status" value="1"/>
</dbReference>
<evidence type="ECO:0000313" key="3">
    <source>
        <dbReference type="Proteomes" id="UP000494120"/>
    </source>
</evidence>